<organism evidence="1 2">
    <name type="scientific">Stylosanthes scabra</name>
    <dbReference type="NCBI Taxonomy" id="79078"/>
    <lineage>
        <taxon>Eukaryota</taxon>
        <taxon>Viridiplantae</taxon>
        <taxon>Streptophyta</taxon>
        <taxon>Embryophyta</taxon>
        <taxon>Tracheophyta</taxon>
        <taxon>Spermatophyta</taxon>
        <taxon>Magnoliopsida</taxon>
        <taxon>eudicotyledons</taxon>
        <taxon>Gunneridae</taxon>
        <taxon>Pentapetalae</taxon>
        <taxon>rosids</taxon>
        <taxon>fabids</taxon>
        <taxon>Fabales</taxon>
        <taxon>Fabaceae</taxon>
        <taxon>Papilionoideae</taxon>
        <taxon>50 kb inversion clade</taxon>
        <taxon>dalbergioids sensu lato</taxon>
        <taxon>Dalbergieae</taxon>
        <taxon>Pterocarpus clade</taxon>
        <taxon>Stylosanthes</taxon>
    </lineage>
</organism>
<comment type="caution">
    <text evidence="1">The sequence shown here is derived from an EMBL/GenBank/DDBJ whole genome shotgun (WGS) entry which is preliminary data.</text>
</comment>
<protein>
    <submittedName>
        <fullName evidence="1">Uncharacterized protein</fullName>
    </submittedName>
</protein>
<name>A0ABU6Q993_9FABA</name>
<gene>
    <name evidence="1" type="ORF">PIB30_017919</name>
</gene>
<dbReference type="EMBL" id="JASCZI010000053">
    <property type="protein sequence ID" value="MED6107839.1"/>
    <property type="molecule type" value="Genomic_DNA"/>
</dbReference>
<keyword evidence="2" id="KW-1185">Reference proteome</keyword>
<reference evidence="1 2" key="1">
    <citation type="journal article" date="2023" name="Plants (Basel)">
        <title>Bridging the Gap: Combining Genomics and Transcriptomics Approaches to Understand Stylosanthes scabra, an Orphan Legume from the Brazilian Caatinga.</title>
        <authorList>
            <person name="Ferreira-Neto J.R.C."/>
            <person name="da Silva M.D."/>
            <person name="Binneck E."/>
            <person name="de Melo N.F."/>
            <person name="da Silva R.H."/>
            <person name="de Melo A.L.T.M."/>
            <person name="Pandolfi V."/>
            <person name="Bustamante F.O."/>
            <person name="Brasileiro-Vidal A.C."/>
            <person name="Benko-Iseppon A.M."/>
        </authorList>
    </citation>
    <scope>NUCLEOTIDE SEQUENCE [LARGE SCALE GENOMIC DNA]</scope>
    <source>
        <tissue evidence="1">Leaves</tissue>
    </source>
</reference>
<evidence type="ECO:0000313" key="2">
    <source>
        <dbReference type="Proteomes" id="UP001341840"/>
    </source>
</evidence>
<accession>A0ABU6Q993</accession>
<evidence type="ECO:0000313" key="1">
    <source>
        <dbReference type="EMBL" id="MED6107839.1"/>
    </source>
</evidence>
<sequence>MATRRGVDNGAAEEISRGCTGMAITGQKFLLNHHKSNGSPRCSLVQDQHAFLHFRHHRFIARRSSANHCDCHTDLRLLPRRIRDRGRPSLVGLPQSKMVSVTTIGD</sequence>
<dbReference type="Proteomes" id="UP001341840">
    <property type="component" value="Unassembled WGS sequence"/>
</dbReference>
<proteinExistence type="predicted"/>